<evidence type="ECO:0000256" key="3">
    <source>
        <dbReference type="SAM" id="MobiDB-lite"/>
    </source>
</evidence>
<reference evidence="6 7" key="1">
    <citation type="submission" date="2018-01" db="EMBL/GenBank/DDBJ databases">
        <title>Superficieibacter electus gen. nov., sp. nov., an extended-spectrum beta-lactamase possessing member of the Enterobacteriaceae family, isolated from intensive care unit surfaces.</title>
        <authorList>
            <person name="Potter R.F."/>
            <person name="D'Souza A.W."/>
        </authorList>
    </citation>
    <scope>NUCLEOTIDE SEQUENCE [LARGE SCALE GENOMIC DNA]</scope>
    <source>
        <strain evidence="6 7">BP-1</strain>
    </source>
</reference>
<dbReference type="InterPro" id="IPR058636">
    <property type="entry name" value="Beta-barrel_YknX"/>
</dbReference>
<sequence length="343" mass="37254">MKKSLIAAVVIIVLVGGVATIWLNRGSSGNAGEVTLHGNVDIRQVSLAFEESGRIRQLDVQEGDRVHAGQILGNLDMESLEIQARQAAAKLAAQEQTVQEQQAGSRPEEIAQARAQLASARAQLEKAEQDLKRLQNIAASTGGKGVSKQETDAARSNQRVAASNARERQANLDLLLKGVRSEQRQGAVAQTDALRADLDLLHYRIARGTLKAPVDAVVRARLLEQGDMAGPQKPAFTLALDDPKWVRVWLSESDLGRVRTGMPAQVFSDTWPDRPVTGQIGYISSVAEFTPKSVQTEDLRTKLVYEVRVLVNDPKNTLRMGQPATVKIATDTTQNETSHHAGL</sequence>
<dbReference type="PANTHER" id="PTHR32347:SF29">
    <property type="entry name" value="UPF0194 MEMBRANE PROTEIN YBHG"/>
    <property type="match status" value="1"/>
</dbReference>
<dbReference type="OrthoDB" id="9813967at2"/>
<dbReference type="PANTHER" id="PTHR32347">
    <property type="entry name" value="EFFLUX SYSTEM COMPONENT YKNX-RELATED"/>
    <property type="match status" value="1"/>
</dbReference>
<evidence type="ECO:0000259" key="5">
    <source>
        <dbReference type="Pfam" id="PF25990"/>
    </source>
</evidence>
<dbReference type="RefSeq" id="WP_103750932.1">
    <property type="nucleotide sequence ID" value="NZ_PQGD01000022.1"/>
</dbReference>
<dbReference type="AlphaFoldDB" id="A0A2P5GJI0"/>
<dbReference type="Gene3D" id="2.40.30.170">
    <property type="match status" value="1"/>
</dbReference>
<gene>
    <name evidence="6" type="ORF">CHU32_22400</name>
</gene>
<dbReference type="Proteomes" id="UP000247005">
    <property type="component" value="Unassembled WGS sequence"/>
</dbReference>
<organism evidence="6 7">
    <name type="scientific">Superficieibacter electus</name>
    <dbReference type="NCBI Taxonomy" id="2022662"/>
    <lineage>
        <taxon>Bacteria</taxon>
        <taxon>Pseudomonadati</taxon>
        <taxon>Pseudomonadota</taxon>
        <taxon>Gammaproteobacteria</taxon>
        <taxon>Enterobacterales</taxon>
        <taxon>Enterobacteriaceae</taxon>
        <taxon>Superficieibacter</taxon>
    </lineage>
</organism>
<dbReference type="InterPro" id="IPR059052">
    <property type="entry name" value="HH_YbhG-like"/>
</dbReference>
<dbReference type="Pfam" id="PF25990">
    <property type="entry name" value="Beta-barrel_YknX"/>
    <property type="match status" value="1"/>
</dbReference>
<comment type="subcellular location">
    <subcellularLocation>
        <location evidence="1">Cell envelope</location>
    </subcellularLocation>
</comment>
<evidence type="ECO:0000313" key="7">
    <source>
        <dbReference type="Proteomes" id="UP000247005"/>
    </source>
</evidence>
<feature type="region of interest" description="Disordered" evidence="3">
    <location>
        <begin position="141"/>
        <end position="164"/>
    </location>
</feature>
<evidence type="ECO:0000256" key="2">
    <source>
        <dbReference type="ARBA" id="ARBA00023054"/>
    </source>
</evidence>
<dbReference type="EMBL" id="PQGD01000022">
    <property type="protein sequence ID" value="POP43958.1"/>
    <property type="molecule type" value="Genomic_DNA"/>
</dbReference>
<dbReference type="Gene3D" id="2.40.50.100">
    <property type="match status" value="1"/>
</dbReference>
<protein>
    <submittedName>
        <fullName evidence="6">Uncharacterized protein</fullName>
    </submittedName>
</protein>
<evidence type="ECO:0000259" key="4">
    <source>
        <dbReference type="Pfam" id="PF25881"/>
    </source>
</evidence>
<feature type="domain" description="YknX-like beta-barrel" evidence="5">
    <location>
        <begin position="249"/>
        <end position="328"/>
    </location>
</feature>
<dbReference type="GO" id="GO:0030313">
    <property type="term" value="C:cell envelope"/>
    <property type="evidence" value="ECO:0007669"/>
    <property type="project" value="UniProtKB-SubCell"/>
</dbReference>
<dbReference type="SUPFAM" id="SSF111369">
    <property type="entry name" value="HlyD-like secretion proteins"/>
    <property type="match status" value="2"/>
</dbReference>
<dbReference type="Gene3D" id="1.10.287.470">
    <property type="entry name" value="Helix hairpin bin"/>
    <property type="match status" value="1"/>
</dbReference>
<dbReference type="Pfam" id="PF25881">
    <property type="entry name" value="HH_YBHG"/>
    <property type="match status" value="1"/>
</dbReference>
<name>A0A2P5GJI0_9ENTR</name>
<feature type="domain" description="YbhG-like alpha-helical hairpin" evidence="4">
    <location>
        <begin position="75"/>
        <end position="193"/>
    </location>
</feature>
<comment type="caution">
    <text evidence="6">The sequence shown here is derived from an EMBL/GenBank/DDBJ whole genome shotgun (WGS) entry which is preliminary data.</text>
</comment>
<evidence type="ECO:0000256" key="1">
    <source>
        <dbReference type="ARBA" id="ARBA00004196"/>
    </source>
</evidence>
<accession>A0A2P5GJI0</accession>
<dbReference type="InterPro" id="IPR050465">
    <property type="entry name" value="UPF0194_transport"/>
</dbReference>
<evidence type="ECO:0000313" key="6">
    <source>
        <dbReference type="EMBL" id="POP43958.1"/>
    </source>
</evidence>
<keyword evidence="2" id="KW-0175">Coiled coil</keyword>
<proteinExistence type="predicted"/>